<name>A0A4Y9YDG8_9APHY</name>
<evidence type="ECO:0000313" key="7">
    <source>
        <dbReference type="Proteomes" id="UP000298390"/>
    </source>
</evidence>
<dbReference type="GO" id="GO:0032259">
    <property type="term" value="P:methylation"/>
    <property type="evidence" value="ECO:0007669"/>
    <property type="project" value="UniProtKB-KW"/>
</dbReference>
<protein>
    <submittedName>
        <fullName evidence="6">Uncharacterized protein</fullName>
    </submittedName>
</protein>
<dbReference type="Pfam" id="PF05724">
    <property type="entry name" value="TPMT"/>
    <property type="match status" value="1"/>
</dbReference>
<dbReference type="CDD" id="cd02440">
    <property type="entry name" value="AdoMet_MTases"/>
    <property type="match status" value="1"/>
</dbReference>
<reference evidence="6 7" key="1">
    <citation type="submission" date="2019-01" db="EMBL/GenBank/DDBJ databases">
        <title>Genome sequencing of the rare red list fungi Fomitopsis rosea.</title>
        <authorList>
            <person name="Buettner E."/>
            <person name="Kellner H."/>
        </authorList>
    </citation>
    <scope>NUCLEOTIDE SEQUENCE [LARGE SCALE GENOMIC DNA]</scope>
    <source>
        <strain evidence="6 7">DSM 105464</strain>
    </source>
</reference>
<proteinExistence type="predicted"/>
<dbReference type="PANTHER" id="PTHR32183">
    <property type="match status" value="1"/>
</dbReference>
<keyword evidence="4" id="KW-0949">S-adenosyl-L-methionine</keyword>
<dbReference type="Gene3D" id="3.40.50.150">
    <property type="entry name" value="Vaccinia Virus protein VP39"/>
    <property type="match status" value="1"/>
</dbReference>
<keyword evidence="1" id="KW-0597">Phosphoprotein</keyword>
<dbReference type="AlphaFoldDB" id="A0A4Y9YDG8"/>
<evidence type="ECO:0000256" key="4">
    <source>
        <dbReference type="ARBA" id="ARBA00022691"/>
    </source>
</evidence>
<dbReference type="SUPFAM" id="SSF53335">
    <property type="entry name" value="S-adenosyl-L-methionine-dependent methyltransferases"/>
    <property type="match status" value="1"/>
</dbReference>
<evidence type="ECO:0000256" key="5">
    <source>
        <dbReference type="SAM" id="MobiDB-lite"/>
    </source>
</evidence>
<keyword evidence="3" id="KW-0808">Transferase</keyword>
<sequence>MSDITEKILSQSSQVQLRQLIKEDPVDGWDKAWQNEVTPWDAGEAQPPLRSLLASGLLDLPETGKAFVPGCGRGYDALTIASLLGYETLATDISPVAVEAAKKFVASMNNPASSKVRLEVKDFFVEQGPYDLVYDYTFFVALPPSQRGDWGRQMTALVKPGGYLVTLLFPILDQPQDVGPPFRARHEDYVQALGSGWQKVVDEFAGTISLSELAFTEGSSADAKSYAVRNKLSDLRFLTRRLRPEPGLVWACYMELLQHLRYDKLPLEVHQEVLRNCTLPATHQRVASATRFTSRERNRMVHKDEARFKTVIRNIRAAGLTPSLDDYHYILEQFAAVGHHRGVMEVMEEIDRVELRKSSQTYGLCLQALCHRLSLPCAPDLRSELVDEVTKLCMKLQVEMQEKAVPYTSVNADLVLRILKETADLPGFEKLLKGAYGIDLSFPDRPPLELWGQASSAEGQGSSFSVTSRSAQARPPPLPFSSAALTTTVDFLGRLGDVSKLVQAFEVLTTPLPTNSATTSPAYDEDEEDDFGVSNPQVAPWRTPYAVPNTTTYHLLLKHLARAGNAPLARHYLLQAIRYENDVDWQVRLACARKPRSEIVGPHMAVNRSMILAVFGVANRSNDLELMRWTLYKTGQAIRRKRDYIKYYERRLQRWSDADKAAKETSAAASATENATSAPSEDAPASADSSSSAVFSSYFTPSSASEEVADKTVHVPPTPYFNVYVATPAPSSPTPPKPFEIVRHLIILRQDLERLQELEERIADGVGARGAAHQGEARPAGVEGEGYLHARSETPCGRQQGGVDEEGALPYDEDVASAAVPQVAPGSVAASRGIMTSALRIGGS</sequence>
<dbReference type="PROSITE" id="PS51585">
    <property type="entry name" value="SAM_MT_TPMT"/>
    <property type="match status" value="1"/>
</dbReference>
<dbReference type="InterPro" id="IPR008854">
    <property type="entry name" value="TPMT"/>
</dbReference>
<accession>A0A4Y9YDG8</accession>
<organism evidence="6 7">
    <name type="scientific">Rhodofomes roseus</name>
    <dbReference type="NCBI Taxonomy" id="34475"/>
    <lineage>
        <taxon>Eukaryota</taxon>
        <taxon>Fungi</taxon>
        <taxon>Dikarya</taxon>
        <taxon>Basidiomycota</taxon>
        <taxon>Agaricomycotina</taxon>
        <taxon>Agaricomycetes</taxon>
        <taxon>Polyporales</taxon>
        <taxon>Rhodofomes</taxon>
    </lineage>
</organism>
<feature type="region of interest" description="Disordered" evidence="5">
    <location>
        <begin position="666"/>
        <end position="689"/>
    </location>
</feature>
<dbReference type="InterPro" id="IPR029063">
    <property type="entry name" value="SAM-dependent_MTases_sf"/>
</dbReference>
<gene>
    <name evidence="6" type="ORF">EVJ58_g6104</name>
</gene>
<dbReference type="PANTHER" id="PTHR32183:SF6">
    <property type="entry name" value="CYSTEINE SULFINATE DESULFINASE_CYSTEINE DESULFURASE AND RELATED ENZYMES"/>
    <property type="match status" value="1"/>
</dbReference>
<evidence type="ECO:0000256" key="3">
    <source>
        <dbReference type="ARBA" id="ARBA00022679"/>
    </source>
</evidence>
<evidence type="ECO:0000313" key="6">
    <source>
        <dbReference type="EMBL" id="TFY58929.1"/>
    </source>
</evidence>
<comment type="caution">
    <text evidence="6">The sequence shown here is derived from an EMBL/GenBank/DDBJ whole genome shotgun (WGS) entry which is preliminary data.</text>
</comment>
<dbReference type="EMBL" id="SEKV01000330">
    <property type="protein sequence ID" value="TFY58929.1"/>
    <property type="molecule type" value="Genomic_DNA"/>
</dbReference>
<dbReference type="Proteomes" id="UP000298390">
    <property type="component" value="Unassembled WGS sequence"/>
</dbReference>
<keyword evidence="2" id="KW-0489">Methyltransferase</keyword>
<evidence type="ECO:0000256" key="1">
    <source>
        <dbReference type="ARBA" id="ARBA00022553"/>
    </source>
</evidence>
<dbReference type="STRING" id="34475.A0A4Y9YDG8"/>
<evidence type="ECO:0000256" key="2">
    <source>
        <dbReference type="ARBA" id="ARBA00022603"/>
    </source>
</evidence>
<dbReference type="GO" id="GO:0008757">
    <property type="term" value="F:S-adenosylmethionine-dependent methyltransferase activity"/>
    <property type="evidence" value="ECO:0007669"/>
    <property type="project" value="InterPro"/>
</dbReference>